<accession>A0A6J4QF73</accession>
<feature type="region of interest" description="Disordered" evidence="1">
    <location>
        <begin position="1"/>
        <end position="82"/>
    </location>
</feature>
<feature type="non-terminal residue" evidence="2">
    <location>
        <position position="1"/>
    </location>
</feature>
<dbReference type="EMBL" id="CADCUS010000530">
    <property type="protein sequence ID" value="CAA9439138.1"/>
    <property type="molecule type" value="Genomic_DNA"/>
</dbReference>
<protein>
    <submittedName>
        <fullName evidence="2">Phosphoribosylformylglycinamidine synthase, PurS subunit</fullName>
        <ecNumber evidence="2">6.3.5.3</ecNumber>
    </submittedName>
</protein>
<dbReference type="GO" id="GO:0004642">
    <property type="term" value="F:phosphoribosylformylglycinamidine synthase activity"/>
    <property type="evidence" value="ECO:0007669"/>
    <property type="project" value="UniProtKB-EC"/>
</dbReference>
<feature type="compositionally biased region" description="Basic and acidic residues" evidence="1">
    <location>
        <begin position="55"/>
        <end position="82"/>
    </location>
</feature>
<feature type="compositionally biased region" description="Gly residues" evidence="1">
    <location>
        <begin position="18"/>
        <end position="30"/>
    </location>
</feature>
<feature type="non-terminal residue" evidence="2">
    <location>
        <position position="82"/>
    </location>
</feature>
<reference evidence="2" key="1">
    <citation type="submission" date="2020-02" db="EMBL/GenBank/DDBJ databases">
        <authorList>
            <person name="Meier V. D."/>
        </authorList>
    </citation>
    <scope>NUCLEOTIDE SEQUENCE</scope>
    <source>
        <strain evidence="2">AVDCRST_MAG66</strain>
    </source>
</reference>
<name>A0A6J4QF73_9PSEU</name>
<keyword evidence="2" id="KW-0436">Ligase</keyword>
<evidence type="ECO:0000313" key="2">
    <source>
        <dbReference type="EMBL" id="CAA9439138.1"/>
    </source>
</evidence>
<sequence>GASGGGRDAEAGDPGPPGSGRRGGPGAVGRGRGRGRPAGQALRARGGRRRRRRHAGGDRGDAAGEPGDRGLEGHPDRERAAV</sequence>
<evidence type="ECO:0000256" key="1">
    <source>
        <dbReference type="SAM" id="MobiDB-lite"/>
    </source>
</evidence>
<dbReference type="EC" id="6.3.5.3" evidence="2"/>
<gene>
    <name evidence="2" type="ORF">AVDCRST_MAG66-3829</name>
</gene>
<dbReference type="AlphaFoldDB" id="A0A6J4QF73"/>
<organism evidence="2">
    <name type="scientific">uncultured Pseudonocardia sp</name>
    <dbReference type="NCBI Taxonomy" id="211455"/>
    <lineage>
        <taxon>Bacteria</taxon>
        <taxon>Bacillati</taxon>
        <taxon>Actinomycetota</taxon>
        <taxon>Actinomycetes</taxon>
        <taxon>Pseudonocardiales</taxon>
        <taxon>Pseudonocardiaceae</taxon>
        <taxon>Pseudonocardia</taxon>
        <taxon>environmental samples</taxon>
    </lineage>
</organism>
<proteinExistence type="predicted"/>
<feature type="compositionally biased region" description="Basic residues" evidence="1">
    <location>
        <begin position="45"/>
        <end position="54"/>
    </location>
</feature>